<feature type="transmembrane region" description="Helical" evidence="6">
    <location>
        <begin position="149"/>
        <end position="170"/>
    </location>
</feature>
<comment type="subcellular location">
    <subcellularLocation>
        <location evidence="1">Cell membrane</location>
        <topology evidence="1">Multi-pass membrane protein</topology>
    </subcellularLocation>
</comment>
<dbReference type="PANTHER" id="PTHR30250">
    <property type="entry name" value="PST FAMILY PREDICTED COLANIC ACID TRANSPORTER"/>
    <property type="match status" value="1"/>
</dbReference>
<evidence type="ECO:0000256" key="1">
    <source>
        <dbReference type="ARBA" id="ARBA00004651"/>
    </source>
</evidence>
<feature type="transmembrane region" description="Helical" evidence="6">
    <location>
        <begin position="118"/>
        <end position="137"/>
    </location>
</feature>
<comment type="caution">
    <text evidence="7">The sequence shown here is derived from an EMBL/GenBank/DDBJ whole genome shotgun (WGS) entry which is preliminary data.</text>
</comment>
<feature type="transmembrane region" description="Helical" evidence="6">
    <location>
        <begin position="252"/>
        <end position="272"/>
    </location>
</feature>
<name>A0A938YHH9_9ACTN</name>
<gene>
    <name evidence="7" type="ORF">JL107_15145</name>
</gene>
<dbReference type="Proteomes" id="UP000663801">
    <property type="component" value="Unassembled WGS sequence"/>
</dbReference>
<feature type="transmembrane region" description="Helical" evidence="6">
    <location>
        <begin position="362"/>
        <end position="381"/>
    </location>
</feature>
<evidence type="ECO:0000256" key="2">
    <source>
        <dbReference type="ARBA" id="ARBA00022475"/>
    </source>
</evidence>
<evidence type="ECO:0000256" key="6">
    <source>
        <dbReference type="SAM" id="Phobius"/>
    </source>
</evidence>
<dbReference type="EMBL" id="JAERWL010000012">
    <property type="protein sequence ID" value="MBM9477786.1"/>
    <property type="molecule type" value="Genomic_DNA"/>
</dbReference>
<protein>
    <submittedName>
        <fullName evidence="7">Oligosaccharide flippase family protein</fullName>
    </submittedName>
</protein>
<keyword evidence="2" id="KW-1003">Cell membrane</keyword>
<keyword evidence="8" id="KW-1185">Reference proteome</keyword>
<keyword evidence="5 6" id="KW-0472">Membrane</keyword>
<feature type="transmembrane region" description="Helical" evidence="6">
    <location>
        <begin position="387"/>
        <end position="405"/>
    </location>
</feature>
<evidence type="ECO:0000313" key="7">
    <source>
        <dbReference type="EMBL" id="MBM9477786.1"/>
    </source>
</evidence>
<proteinExistence type="predicted"/>
<evidence type="ECO:0000256" key="4">
    <source>
        <dbReference type="ARBA" id="ARBA00022989"/>
    </source>
</evidence>
<dbReference type="Pfam" id="PF13440">
    <property type="entry name" value="Polysacc_synt_3"/>
    <property type="match status" value="1"/>
</dbReference>
<evidence type="ECO:0000313" key="8">
    <source>
        <dbReference type="Proteomes" id="UP000663801"/>
    </source>
</evidence>
<dbReference type="InterPro" id="IPR050833">
    <property type="entry name" value="Poly_Biosynth_Transport"/>
</dbReference>
<feature type="transmembrane region" description="Helical" evidence="6">
    <location>
        <begin position="293"/>
        <end position="315"/>
    </location>
</feature>
<feature type="transmembrane region" description="Helical" evidence="6">
    <location>
        <begin position="335"/>
        <end position="355"/>
    </location>
</feature>
<keyword evidence="3 6" id="KW-0812">Transmembrane</keyword>
<dbReference type="RefSeq" id="WP_205257896.1">
    <property type="nucleotide sequence ID" value="NZ_BAAAPV010000005.1"/>
</dbReference>
<sequence length="413" mass="42512">MTDIEGRHRTVAVRTSWRDKWRRVQELGLYGAGPLAIFITAPVLAQGLGPDARGDFGVAQAVVSFAAAVGACGQAEVYLADRREGSGNYRAAARVALLGAVVTSLLAVAVMLALRLDFALSLAAAVLVPVITQSQLWRSAAVSLGRIALPAYSSAMAAALRVLALSALWWAAVLNATSAMAAVQMTTALAGAIVLGRMVRRPGSVVSVPSSRGQYQVLLRRGAPLLLFSVLTSITLRSDILAVQMFASSEQVGVYAAASSLSISVLAISGAFKSRVQAALFGDDARAGLRLEMRIIAFLVVPAGVLASVGSPWIVQILFGPGYGDAVSVLRILSFAAVALVFLDVAHAAVVVLGLRRQLIGVAAVGAGVSVVALVALVPAFGADGAALASLLGYSAGAVTGWLCVRKALADDR</sequence>
<keyword evidence="4 6" id="KW-1133">Transmembrane helix</keyword>
<feature type="transmembrane region" description="Helical" evidence="6">
    <location>
        <begin position="57"/>
        <end position="79"/>
    </location>
</feature>
<feature type="transmembrane region" description="Helical" evidence="6">
    <location>
        <begin position="176"/>
        <end position="195"/>
    </location>
</feature>
<evidence type="ECO:0000256" key="5">
    <source>
        <dbReference type="ARBA" id="ARBA00023136"/>
    </source>
</evidence>
<accession>A0A938YHH9</accession>
<dbReference type="AlphaFoldDB" id="A0A938YHH9"/>
<feature type="transmembrane region" description="Helical" evidence="6">
    <location>
        <begin position="27"/>
        <end position="45"/>
    </location>
</feature>
<reference evidence="7" key="1">
    <citation type="submission" date="2021-01" db="EMBL/GenBank/DDBJ databases">
        <title>KCTC 19127 draft genome.</title>
        <authorList>
            <person name="An D."/>
        </authorList>
    </citation>
    <scope>NUCLEOTIDE SEQUENCE</scope>
    <source>
        <strain evidence="7">KCTC 19127</strain>
    </source>
</reference>
<dbReference type="PANTHER" id="PTHR30250:SF11">
    <property type="entry name" value="O-ANTIGEN TRANSPORTER-RELATED"/>
    <property type="match status" value="1"/>
</dbReference>
<feature type="transmembrane region" description="Helical" evidence="6">
    <location>
        <begin position="225"/>
        <end position="246"/>
    </location>
</feature>
<dbReference type="GO" id="GO:0005886">
    <property type="term" value="C:plasma membrane"/>
    <property type="evidence" value="ECO:0007669"/>
    <property type="project" value="UniProtKB-SubCell"/>
</dbReference>
<evidence type="ECO:0000256" key="3">
    <source>
        <dbReference type="ARBA" id="ARBA00022692"/>
    </source>
</evidence>
<organism evidence="7 8">
    <name type="scientific">Nakamurella flavida</name>
    <dbReference type="NCBI Taxonomy" id="363630"/>
    <lineage>
        <taxon>Bacteria</taxon>
        <taxon>Bacillati</taxon>
        <taxon>Actinomycetota</taxon>
        <taxon>Actinomycetes</taxon>
        <taxon>Nakamurellales</taxon>
        <taxon>Nakamurellaceae</taxon>
        <taxon>Nakamurella</taxon>
    </lineage>
</organism>
<feature type="transmembrane region" description="Helical" evidence="6">
    <location>
        <begin position="91"/>
        <end position="112"/>
    </location>
</feature>